<keyword evidence="2" id="KW-0805">Transcription regulation</keyword>
<dbReference type="PRINTS" id="PR00039">
    <property type="entry name" value="HTHLYSR"/>
</dbReference>
<evidence type="ECO:0000256" key="2">
    <source>
        <dbReference type="ARBA" id="ARBA00023015"/>
    </source>
</evidence>
<feature type="domain" description="HTH lysR-type" evidence="5">
    <location>
        <begin position="14"/>
        <end position="71"/>
    </location>
</feature>
<name>A0ABV6G380_9GAMM</name>
<sequence>MGDLTQDWFIRSRLKLRHLQLFAELDEHHSLHRAAERLGISQPAASRLLGELETRLGANLFHRQGRGLRPNALGELMIRRAHAVLDELQMAGEEFNAVRSGHAGLVRVGTVMEPAVSLLTRALERIQAERPGLQVTVQVDVSRALVSALLEGHYDFVIARIPAGFSGEHFVFEEIEEEAISFVIHRDHPLYGDTPPGLEALTDWPWVIQPQGTLMRQRIEELVRHRGLGMPASTVDSADPAVALALVETGSFVTVLTRRVATLLCDPARFAVINTGGRLSVQPYGLISLRRQQLPPGVAAMMRVLRELAAEGDGASRR</sequence>
<dbReference type="Gene3D" id="1.10.10.10">
    <property type="entry name" value="Winged helix-like DNA-binding domain superfamily/Winged helix DNA-binding domain"/>
    <property type="match status" value="1"/>
</dbReference>
<comment type="caution">
    <text evidence="6">The sequence shown here is derived from an EMBL/GenBank/DDBJ whole genome shotgun (WGS) entry which is preliminary data.</text>
</comment>
<evidence type="ECO:0000313" key="7">
    <source>
        <dbReference type="Proteomes" id="UP001589814"/>
    </source>
</evidence>
<dbReference type="Pfam" id="PF00126">
    <property type="entry name" value="HTH_1"/>
    <property type="match status" value="1"/>
</dbReference>
<dbReference type="Proteomes" id="UP001589814">
    <property type="component" value="Unassembled WGS sequence"/>
</dbReference>
<dbReference type="PANTHER" id="PTHR30419:SF8">
    <property type="entry name" value="NITROGEN ASSIMILATION TRANSCRIPTIONAL ACTIVATOR-RELATED"/>
    <property type="match status" value="1"/>
</dbReference>
<evidence type="ECO:0000313" key="6">
    <source>
        <dbReference type="EMBL" id="MFC0267462.1"/>
    </source>
</evidence>
<evidence type="ECO:0000259" key="5">
    <source>
        <dbReference type="PROSITE" id="PS50931"/>
    </source>
</evidence>
<dbReference type="InterPro" id="IPR050950">
    <property type="entry name" value="HTH-type_LysR_regulators"/>
</dbReference>
<protein>
    <submittedName>
        <fullName evidence="6">LysR family transcriptional regulator</fullName>
    </submittedName>
</protein>
<dbReference type="InterPro" id="IPR036390">
    <property type="entry name" value="WH_DNA-bd_sf"/>
</dbReference>
<evidence type="ECO:0000256" key="3">
    <source>
        <dbReference type="ARBA" id="ARBA00023125"/>
    </source>
</evidence>
<dbReference type="Pfam" id="PF03466">
    <property type="entry name" value="LysR_substrate"/>
    <property type="match status" value="1"/>
</dbReference>
<comment type="similarity">
    <text evidence="1">Belongs to the LysR transcriptional regulatory family.</text>
</comment>
<organism evidence="6 7">
    <name type="scientific">Kushneria aurantia</name>
    <dbReference type="NCBI Taxonomy" id="504092"/>
    <lineage>
        <taxon>Bacteria</taxon>
        <taxon>Pseudomonadati</taxon>
        <taxon>Pseudomonadota</taxon>
        <taxon>Gammaproteobacteria</taxon>
        <taxon>Oceanospirillales</taxon>
        <taxon>Halomonadaceae</taxon>
        <taxon>Kushneria</taxon>
    </lineage>
</organism>
<reference evidence="6 7" key="1">
    <citation type="submission" date="2024-09" db="EMBL/GenBank/DDBJ databases">
        <authorList>
            <person name="Sun Q."/>
            <person name="Mori K."/>
        </authorList>
    </citation>
    <scope>NUCLEOTIDE SEQUENCE [LARGE SCALE GENOMIC DNA]</scope>
    <source>
        <strain evidence="6 7">CCM 7415</strain>
    </source>
</reference>
<gene>
    <name evidence="6" type="ORF">ACFFHW_05540</name>
</gene>
<dbReference type="InterPro" id="IPR000847">
    <property type="entry name" value="LysR_HTH_N"/>
</dbReference>
<dbReference type="RefSeq" id="WP_026352014.1">
    <property type="nucleotide sequence ID" value="NZ_JBHLVX010000019.1"/>
</dbReference>
<keyword evidence="7" id="KW-1185">Reference proteome</keyword>
<dbReference type="PROSITE" id="PS50931">
    <property type="entry name" value="HTH_LYSR"/>
    <property type="match status" value="1"/>
</dbReference>
<dbReference type="PANTHER" id="PTHR30419">
    <property type="entry name" value="HTH-TYPE TRANSCRIPTIONAL REGULATOR YBHD"/>
    <property type="match status" value="1"/>
</dbReference>
<dbReference type="Gene3D" id="3.40.190.10">
    <property type="entry name" value="Periplasmic binding protein-like II"/>
    <property type="match status" value="2"/>
</dbReference>
<dbReference type="InterPro" id="IPR036388">
    <property type="entry name" value="WH-like_DNA-bd_sf"/>
</dbReference>
<accession>A0ABV6G380</accession>
<keyword evidence="3" id="KW-0238">DNA-binding</keyword>
<dbReference type="EMBL" id="JBHLVX010000019">
    <property type="protein sequence ID" value="MFC0267462.1"/>
    <property type="molecule type" value="Genomic_DNA"/>
</dbReference>
<keyword evidence="4" id="KW-0804">Transcription</keyword>
<proteinExistence type="inferred from homology"/>
<dbReference type="InterPro" id="IPR005119">
    <property type="entry name" value="LysR_subst-bd"/>
</dbReference>
<evidence type="ECO:0000256" key="1">
    <source>
        <dbReference type="ARBA" id="ARBA00009437"/>
    </source>
</evidence>
<dbReference type="SUPFAM" id="SSF46785">
    <property type="entry name" value="Winged helix' DNA-binding domain"/>
    <property type="match status" value="1"/>
</dbReference>
<dbReference type="SUPFAM" id="SSF53850">
    <property type="entry name" value="Periplasmic binding protein-like II"/>
    <property type="match status" value="1"/>
</dbReference>
<evidence type="ECO:0000256" key="4">
    <source>
        <dbReference type="ARBA" id="ARBA00023163"/>
    </source>
</evidence>